<dbReference type="RefSeq" id="WP_253163547.1">
    <property type="nucleotide sequence ID" value="NZ_JAMYBS010000016.1"/>
</dbReference>
<proteinExistence type="predicted"/>
<dbReference type="EMBL" id="JAMYBS010000016">
    <property type="protein sequence ID" value="MCO7545848.1"/>
    <property type="molecule type" value="Genomic_DNA"/>
</dbReference>
<accession>A0AA42BH52</accession>
<sequence length="856" mass="93873">MTKRRQLLLGMLSGVLLLTLGLGAYGYYQWQQFKQAQGIVALDLDGLRLSWKGLQLDRIKLSRQSSAGERLDLAVDGVRLKLNAWWRPLPADSLYIEHVQLQWQPAPEPHADDTSDAPLTLPAREQLERWAAWIPRNGHIASIDLALPCLKGTCTEQAEFHWRHAGAQTLPLEASLHLLRNEHRLTLEANAAEEQATLHFDLQLHLDEQLRLSSQHRLTRAAQATGWEGTLAMSELPEAPWLLDWLGEWLPYEPPAFAELPQQMRIGAGWSMQLDERNPSNWRALRGEFRLSADLPAPWPIVGLGQLQGRLDLTATGNDGLWIPTEMAADLQLQPAAPLVADLPEPLRPTALHLRVTPGAASESSGELPLQLQLAARGNSPATLAARLALDTAAPYSLRFTETRLKLESPALQLSDMALKGLNADLRLSGEASQQAARVRLEAGSRFTLAGLTRGPDLAASKLQLDLAGLAVEAELADRRLQRLQASGPMAIKLAQLRQSALRPQGWRWNGQLDTDLQRLSLQGPLTNDSGLALALKLDHDWTRATTRLNANLPEIFLRAGNPLASTLADWPPLLELNTGRLQAQGQLDLPAKGPLAASATLDARGLGGIFDRTELSGLDTSLALALQGERLRLKVPELTLKQANPGIAFGPLSFRGEYVSSLERLAQGRLDWQSAEVRVLGGRLWLDPGAADLAAREQRLSAHLRGLQLPLLLEAYPTEGLAGTGVIDGELQLQRSEAGLSIEKGSLQAREPGGVLRFRSAKMQALGQSNPAMRLVVEALDDFHYHLLTSDVHYSTEGKLDLGLKLSGRNPALEGGRPVNLTINLQEDIPALLTSLQLSDRVSETIRRRVQERLE</sequence>
<comment type="caution">
    <text evidence="1">The sequence shown here is derived from an EMBL/GenBank/DDBJ whole genome shotgun (WGS) entry which is preliminary data.</text>
</comment>
<name>A0AA42BH52_9GAMM</name>
<organism evidence="1 2">
    <name type="scientific">Stutzerimonas nitrititolerans</name>
    <dbReference type="NCBI Taxonomy" id="2482751"/>
    <lineage>
        <taxon>Bacteria</taxon>
        <taxon>Pseudomonadati</taxon>
        <taxon>Pseudomonadota</taxon>
        <taxon>Gammaproteobacteria</taxon>
        <taxon>Pseudomonadales</taxon>
        <taxon>Pseudomonadaceae</taxon>
        <taxon>Stutzerimonas</taxon>
    </lineage>
</organism>
<evidence type="ECO:0000313" key="2">
    <source>
        <dbReference type="Proteomes" id="UP001165292"/>
    </source>
</evidence>
<dbReference type="AlphaFoldDB" id="A0AA42BH52"/>
<reference evidence="1" key="1">
    <citation type="submission" date="2022-06" db="EMBL/GenBank/DDBJ databases">
        <title>Detection of beta-lactamases in bacteria of animal origin.</title>
        <authorList>
            <person name="Mlynarcik P."/>
            <person name="Zdarska V."/>
            <person name="Chudobova H."/>
            <person name="Prochazkova P."/>
            <person name="Hricova K."/>
            <person name="Mezerova K."/>
            <person name="Bardon J."/>
            <person name="Dolejska M."/>
            <person name="Sukkar I."/>
            <person name="Kolar M."/>
        </authorList>
    </citation>
    <scope>NUCLEOTIDE SEQUENCE</scope>
    <source>
        <strain evidence="1">S 300-3</strain>
    </source>
</reference>
<evidence type="ECO:0000313" key="1">
    <source>
        <dbReference type="EMBL" id="MCO7545848.1"/>
    </source>
</evidence>
<dbReference type="Pfam" id="PF11739">
    <property type="entry name" value="YdbH-like"/>
    <property type="match status" value="1"/>
</dbReference>
<gene>
    <name evidence="1" type="ORF">NJF43_13915</name>
</gene>
<dbReference type="Proteomes" id="UP001165292">
    <property type="component" value="Unassembled WGS sequence"/>
</dbReference>
<dbReference type="InterPro" id="IPR021730">
    <property type="entry name" value="YdbH"/>
</dbReference>
<protein>
    <submittedName>
        <fullName evidence="1">YdbH domain-containing protein</fullName>
    </submittedName>
</protein>